<gene>
    <name evidence="1" type="ORF">A19Y_3494</name>
</gene>
<dbReference type="Proteomes" id="UP000027395">
    <property type="component" value="Chromosome"/>
</dbReference>
<keyword evidence="2" id="KW-1185">Reference proteome</keyword>
<proteinExistence type="predicted"/>
<accession>A0A073CW91</accession>
<protein>
    <submittedName>
        <fullName evidence="1">Uncharacterized protein</fullName>
    </submittedName>
</protein>
<name>A0A073CW91_PLAA1</name>
<evidence type="ECO:0000313" key="1">
    <source>
        <dbReference type="EMBL" id="KEI68260.1"/>
    </source>
</evidence>
<dbReference type="HOGENOM" id="CLU_3138963_0_0_3"/>
<evidence type="ECO:0000313" key="2">
    <source>
        <dbReference type="Proteomes" id="UP000027395"/>
    </source>
</evidence>
<organism evidence="1 2">
    <name type="scientific">Planktothrix agardhii (strain NIVA-CYA 126/8)</name>
    <dbReference type="NCBI Taxonomy" id="388467"/>
    <lineage>
        <taxon>Bacteria</taxon>
        <taxon>Bacillati</taxon>
        <taxon>Cyanobacteriota</taxon>
        <taxon>Cyanophyceae</taxon>
        <taxon>Oscillatoriophycideae</taxon>
        <taxon>Oscillatoriales</taxon>
        <taxon>Microcoleaceae</taxon>
        <taxon>Planktothrix</taxon>
    </lineage>
</organism>
<dbReference type="AlphaFoldDB" id="A0A073CW91"/>
<sequence>MLLLIPPLVIVAKVAYYSPLLKMIKSAVLIIPPLLRGARGVETQVSAKD</sequence>
<dbReference type="EMBL" id="CM002803">
    <property type="protein sequence ID" value="KEI68260.1"/>
    <property type="molecule type" value="Genomic_DNA"/>
</dbReference>
<reference evidence="1 2" key="1">
    <citation type="journal article" date="2014" name="Appl. Environ. Microbiol.">
        <title>Elucidation of insertion elements encoded on plasmids and in vitro construction of shuttle vectors from the toxic cyanobacterium Planktothrix.</title>
        <authorList>
            <person name="Christiansen G."/>
            <person name="Goesmann A."/>
            <person name="Kurmayer R."/>
        </authorList>
    </citation>
    <scope>NUCLEOTIDE SEQUENCE [LARGE SCALE GENOMIC DNA]</scope>
    <source>
        <strain evidence="1 2">NIVA-CYA 126/8</strain>
    </source>
</reference>